<feature type="transmembrane region" description="Helical" evidence="8">
    <location>
        <begin position="74"/>
        <end position="93"/>
    </location>
</feature>
<dbReference type="HOGENOM" id="CLU_000960_2_5_4"/>
<dbReference type="KEGG" id="rme:Rmet_3936"/>
<dbReference type="FunFam" id="1.20.1720.10:FF:000004">
    <property type="entry name" value="EmrB/QacA family drug resistance transporter"/>
    <property type="match status" value="1"/>
</dbReference>
<reference evidence="11" key="1">
    <citation type="journal article" date="2010" name="PLoS ONE">
        <title>The complete genome sequence of Cupriavidus metallidurans strain CH34, a master survivalist in harsh and anthropogenic environments.</title>
        <authorList>
            <person name="Janssen P.J."/>
            <person name="Van Houdt R."/>
            <person name="Moors H."/>
            <person name="Monsieurs P."/>
            <person name="Morin N."/>
            <person name="Michaux A."/>
            <person name="Benotmane M.A."/>
            <person name="Leys N."/>
            <person name="Vallaeys T."/>
            <person name="Lapidus A."/>
            <person name="Monchy S."/>
            <person name="Medigue C."/>
            <person name="Taghavi S."/>
            <person name="McCorkle S."/>
            <person name="Dunn J."/>
            <person name="van der Lelie D."/>
            <person name="Mergeay M."/>
        </authorList>
    </citation>
    <scope>NUCLEOTIDE SEQUENCE [LARGE SCALE GENOMIC DNA]</scope>
    <source>
        <strain evidence="11">ATCC 43123 / DSM 2839 / NBRC 102507 / CH34</strain>
    </source>
</reference>
<feature type="transmembrane region" description="Helical" evidence="8">
    <location>
        <begin position="388"/>
        <end position="411"/>
    </location>
</feature>
<dbReference type="PROSITE" id="PS50850">
    <property type="entry name" value="MFS"/>
    <property type="match status" value="1"/>
</dbReference>
<feature type="transmembrane region" description="Helical" evidence="8">
    <location>
        <begin position="253"/>
        <end position="274"/>
    </location>
</feature>
<dbReference type="Pfam" id="PF07690">
    <property type="entry name" value="MFS_1"/>
    <property type="match status" value="1"/>
</dbReference>
<sequence>MTSEFRPEQDVSPGRAVAGSPANQSVRKGQVLPFRESLLAMTGIAFVVMLVALDQTVVSTALPTVVAELQGFEFYAWVATAYLLTSVITVPIFGRLGDYYGRKPFVLASIVVFVAASALCGMATNMPFLVAARALQGIGGGMLVGTAFACVPDLFPDPHVRLRWQVMMSTAFGLANAIGPSLGGVLTEWFGWRAVFYINLPVGLLGLLIAWRFLPHLRHQSHTEPIRIDWAGAALIAAGLGSLQLSVEWLPERGLGVVTIGLMVFSIAAFVALWHWSRKSANPILPFDMFRNPSLASLFVLSVLAGFTMFGLLLYAPLLFQGGFGYSPKEAGLLVTPLVVCITIGSIVNGRIITRIPRPNAMLYAGFTMLALALLGLSQATRGMHHNLLLSIMLLAGLGLGFVLPNLTVFAQQTAGRAHLGIATAMLQSLRMVGGMVGTALVGTLVTRSYTSGVTSALAAANATDWTARMTDPQILIDKAAQAELLTNLQQAGHNGALLLEQARVSLVGAIHLGLLLAAIAALFGVWRARRVPPIKLMRVNEPVMAAD</sequence>
<keyword evidence="10" id="KW-0614">Plasmid</keyword>
<dbReference type="InterPro" id="IPR036259">
    <property type="entry name" value="MFS_trans_sf"/>
</dbReference>
<protein>
    <submittedName>
        <fullName evidence="10">Drug resistance transporter</fullName>
    </submittedName>
</protein>
<keyword evidence="6 8" id="KW-0472">Membrane</keyword>
<evidence type="ECO:0000256" key="1">
    <source>
        <dbReference type="ARBA" id="ARBA00004651"/>
    </source>
</evidence>
<organism evidence="10 11">
    <name type="scientific">Cupriavidus metallidurans (strain ATCC 43123 / DSM 2839 / NBRC 102507 / CH34)</name>
    <name type="common">Ralstonia metallidurans</name>
    <dbReference type="NCBI Taxonomy" id="266264"/>
    <lineage>
        <taxon>Bacteria</taxon>
        <taxon>Pseudomonadati</taxon>
        <taxon>Pseudomonadota</taxon>
        <taxon>Betaproteobacteria</taxon>
        <taxon>Burkholderiales</taxon>
        <taxon>Burkholderiaceae</taxon>
        <taxon>Cupriavidus</taxon>
    </lineage>
</organism>
<feature type="transmembrane region" description="Helical" evidence="8">
    <location>
        <begin position="295"/>
        <end position="319"/>
    </location>
</feature>
<dbReference type="Gene3D" id="1.20.1720.10">
    <property type="entry name" value="Multidrug resistance protein D"/>
    <property type="match status" value="1"/>
</dbReference>
<evidence type="ECO:0000256" key="2">
    <source>
        <dbReference type="ARBA" id="ARBA00022448"/>
    </source>
</evidence>
<name>Q1LGC2_CUPMC</name>
<feature type="region of interest" description="Disordered" evidence="7">
    <location>
        <begin position="1"/>
        <end position="22"/>
    </location>
</feature>
<keyword evidence="5 8" id="KW-1133">Transmembrane helix</keyword>
<evidence type="ECO:0000313" key="11">
    <source>
        <dbReference type="Proteomes" id="UP000002429"/>
    </source>
</evidence>
<dbReference type="Gene3D" id="1.20.1250.20">
    <property type="entry name" value="MFS general substrate transporter like domains"/>
    <property type="match status" value="1"/>
</dbReference>
<dbReference type="PANTHER" id="PTHR23501:SF191">
    <property type="entry name" value="VACUOLAR BASIC AMINO ACID TRANSPORTER 4"/>
    <property type="match status" value="1"/>
</dbReference>
<keyword evidence="2" id="KW-0813">Transport</keyword>
<evidence type="ECO:0000259" key="9">
    <source>
        <dbReference type="PROSITE" id="PS50850"/>
    </source>
</evidence>
<evidence type="ECO:0000256" key="8">
    <source>
        <dbReference type="SAM" id="Phobius"/>
    </source>
</evidence>
<dbReference type="SUPFAM" id="SSF103473">
    <property type="entry name" value="MFS general substrate transporter"/>
    <property type="match status" value="1"/>
</dbReference>
<comment type="subcellular location">
    <subcellularLocation>
        <location evidence="1">Cell membrane</location>
        <topology evidence="1">Multi-pass membrane protein</topology>
    </subcellularLocation>
</comment>
<dbReference type="PANTHER" id="PTHR23501">
    <property type="entry name" value="MAJOR FACILITATOR SUPERFAMILY"/>
    <property type="match status" value="1"/>
</dbReference>
<feature type="domain" description="Major facilitator superfamily (MFS) profile" evidence="9">
    <location>
        <begin position="40"/>
        <end position="521"/>
    </location>
</feature>
<keyword evidence="11" id="KW-1185">Reference proteome</keyword>
<keyword evidence="4 8" id="KW-0812">Transmembrane</keyword>
<evidence type="ECO:0000256" key="4">
    <source>
        <dbReference type="ARBA" id="ARBA00022692"/>
    </source>
</evidence>
<gene>
    <name evidence="10" type="ordered locus">Rmet_3936</name>
</gene>
<keyword evidence="3" id="KW-1003">Cell membrane</keyword>
<dbReference type="AlphaFoldDB" id="Q1LGC2"/>
<evidence type="ECO:0000313" key="10">
    <source>
        <dbReference type="EMBL" id="ABF10804.1"/>
    </source>
</evidence>
<evidence type="ECO:0000256" key="3">
    <source>
        <dbReference type="ARBA" id="ARBA00022475"/>
    </source>
</evidence>
<evidence type="ECO:0000256" key="7">
    <source>
        <dbReference type="SAM" id="MobiDB-lite"/>
    </source>
</evidence>
<feature type="transmembrane region" description="Helical" evidence="8">
    <location>
        <begin position="507"/>
        <end position="529"/>
    </location>
</feature>
<dbReference type="InterPro" id="IPR020846">
    <property type="entry name" value="MFS_dom"/>
</dbReference>
<feature type="transmembrane region" description="Helical" evidence="8">
    <location>
        <begin position="361"/>
        <end position="382"/>
    </location>
</feature>
<proteinExistence type="predicted"/>
<dbReference type="GO" id="GO:0022857">
    <property type="term" value="F:transmembrane transporter activity"/>
    <property type="evidence" value="ECO:0007669"/>
    <property type="project" value="InterPro"/>
</dbReference>
<feature type="transmembrane region" description="Helical" evidence="8">
    <location>
        <begin position="194"/>
        <end position="214"/>
    </location>
</feature>
<dbReference type="eggNOG" id="COG0477">
    <property type="taxonomic scope" value="Bacteria"/>
</dbReference>
<evidence type="ECO:0000256" key="5">
    <source>
        <dbReference type="ARBA" id="ARBA00022989"/>
    </source>
</evidence>
<geneLocation type="plasmid" evidence="10 11">
    <name>megaplasmid</name>
</geneLocation>
<feature type="transmembrane region" description="Helical" evidence="8">
    <location>
        <begin position="331"/>
        <end position="349"/>
    </location>
</feature>
<feature type="transmembrane region" description="Helical" evidence="8">
    <location>
        <begin position="162"/>
        <end position="182"/>
    </location>
</feature>
<feature type="transmembrane region" description="Helical" evidence="8">
    <location>
        <begin position="105"/>
        <end position="128"/>
    </location>
</feature>
<feature type="transmembrane region" description="Helical" evidence="8">
    <location>
        <begin position="38"/>
        <end position="62"/>
    </location>
</feature>
<evidence type="ECO:0000256" key="6">
    <source>
        <dbReference type="ARBA" id="ARBA00023136"/>
    </source>
</evidence>
<dbReference type="GO" id="GO:0005886">
    <property type="term" value="C:plasma membrane"/>
    <property type="evidence" value="ECO:0007669"/>
    <property type="project" value="UniProtKB-SubCell"/>
</dbReference>
<accession>Q1LGC2</accession>
<feature type="transmembrane region" description="Helical" evidence="8">
    <location>
        <begin position="432"/>
        <end position="450"/>
    </location>
</feature>
<dbReference type="Proteomes" id="UP000002429">
    <property type="component" value="Plasmid megaplasmid"/>
</dbReference>
<dbReference type="InterPro" id="IPR011701">
    <property type="entry name" value="MFS"/>
</dbReference>
<dbReference type="CDD" id="cd17502">
    <property type="entry name" value="MFS_Azr1_MDR_like"/>
    <property type="match status" value="1"/>
</dbReference>
<dbReference type="EMBL" id="CP000353">
    <property type="protein sequence ID" value="ABF10804.1"/>
    <property type="molecule type" value="Genomic_DNA"/>
</dbReference>